<dbReference type="EMBL" id="WCUG01000004">
    <property type="protein sequence ID" value="KAB4171605.1"/>
    <property type="molecule type" value="Genomic_DNA"/>
</dbReference>
<evidence type="ECO:0000313" key="3">
    <source>
        <dbReference type="Proteomes" id="UP000433928"/>
    </source>
</evidence>
<dbReference type="EMBL" id="WCTY01000004">
    <property type="protein sequence ID" value="KAB4187015.1"/>
    <property type="molecule type" value="Genomic_DNA"/>
</dbReference>
<comment type="caution">
    <text evidence="2">The sequence shown here is derived from an EMBL/GenBank/DDBJ whole genome shotgun (WGS) entry which is preliminary data.</text>
</comment>
<dbReference type="Proteomes" id="UP000487221">
    <property type="component" value="Unassembled WGS sequence"/>
</dbReference>
<name>A0A6A2FF48_BACUN</name>
<dbReference type="RefSeq" id="WP_151853568.1">
    <property type="nucleotide sequence ID" value="NZ_WCTY01000004.1"/>
</dbReference>
<evidence type="ECO:0000313" key="4">
    <source>
        <dbReference type="Proteomes" id="UP000487221"/>
    </source>
</evidence>
<accession>A0A6A2FF48</accession>
<dbReference type="AlphaFoldDB" id="A0A6A2FF48"/>
<organism evidence="2 4">
    <name type="scientific">Bacteroides uniformis</name>
    <dbReference type="NCBI Taxonomy" id="820"/>
    <lineage>
        <taxon>Bacteria</taxon>
        <taxon>Pseudomonadati</taxon>
        <taxon>Bacteroidota</taxon>
        <taxon>Bacteroidia</taxon>
        <taxon>Bacteroidales</taxon>
        <taxon>Bacteroidaceae</taxon>
        <taxon>Bacteroides</taxon>
    </lineage>
</organism>
<evidence type="ECO:0000313" key="1">
    <source>
        <dbReference type="EMBL" id="KAB4171605.1"/>
    </source>
</evidence>
<proteinExistence type="predicted"/>
<evidence type="ECO:0000313" key="2">
    <source>
        <dbReference type="EMBL" id="KAB4187015.1"/>
    </source>
</evidence>
<dbReference type="Proteomes" id="UP000433928">
    <property type="component" value="Unassembled WGS sequence"/>
</dbReference>
<protein>
    <submittedName>
        <fullName evidence="2">Uncharacterized protein</fullName>
    </submittedName>
</protein>
<reference evidence="3 4" key="1">
    <citation type="journal article" date="2019" name="Nat. Med.">
        <title>A library of human gut bacterial isolates paired with longitudinal multiomics data enables mechanistic microbiome research.</title>
        <authorList>
            <person name="Poyet M."/>
            <person name="Groussin M."/>
            <person name="Gibbons S.M."/>
            <person name="Avila-Pacheco J."/>
            <person name="Jiang X."/>
            <person name="Kearney S.M."/>
            <person name="Perrotta A.R."/>
            <person name="Berdy B."/>
            <person name="Zhao S."/>
            <person name="Lieberman T.D."/>
            <person name="Swanson P.K."/>
            <person name="Smith M."/>
            <person name="Roesemann S."/>
            <person name="Alexander J.E."/>
            <person name="Rich S.A."/>
            <person name="Livny J."/>
            <person name="Vlamakis H."/>
            <person name="Clish C."/>
            <person name="Bullock K."/>
            <person name="Deik A."/>
            <person name="Scott J."/>
            <person name="Pierce K.A."/>
            <person name="Xavier R.J."/>
            <person name="Alm E.J."/>
        </authorList>
    </citation>
    <scope>NUCLEOTIDE SEQUENCE [LARGE SCALE GENOMIC DNA]</scope>
    <source>
        <strain evidence="2 4">BIOML-A19</strain>
        <strain evidence="1 3">BIOML-A27</strain>
    </source>
</reference>
<gene>
    <name evidence="2" type="ORF">GAQ44_02940</name>
    <name evidence="1" type="ORF">GAQ59_04515</name>
</gene>
<sequence>MAEKQDIREDQMTSVSSVDYVRGLKGKDSVLIKSSDLVFITTIAGFNGDFKDPANFPKAGLYIYEVNTSSSGTFNGPDGDKTFYGTVEIISRINGGSNGLNIVTIKAYSYDITGFMLIGRKKTGEDTYGWGEWKQIY</sequence>